<reference evidence="1" key="2">
    <citation type="submission" date="2023-06" db="EMBL/GenBank/DDBJ databases">
        <authorList>
            <consortium name="Lawrence Berkeley National Laboratory"/>
            <person name="Haridas S."/>
            <person name="Hensen N."/>
            <person name="Bonometti L."/>
            <person name="Westerberg I."/>
            <person name="Brannstrom I.O."/>
            <person name="Guillou S."/>
            <person name="Cros-Aarteil S."/>
            <person name="Calhoun S."/>
            <person name="Kuo A."/>
            <person name="Mondo S."/>
            <person name="Pangilinan J."/>
            <person name="Riley R."/>
            <person name="Labutti K."/>
            <person name="Andreopoulos B."/>
            <person name="Lipzen A."/>
            <person name="Chen C."/>
            <person name="Yanf M."/>
            <person name="Daum C."/>
            <person name="Ng V."/>
            <person name="Clum A."/>
            <person name="Steindorff A."/>
            <person name="Ohm R."/>
            <person name="Martin F."/>
            <person name="Silar P."/>
            <person name="Natvig D."/>
            <person name="Lalanne C."/>
            <person name="Gautier V."/>
            <person name="Ament-Velasquez S.L."/>
            <person name="Kruys A."/>
            <person name="Hutchinson M.I."/>
            <person name="Powell A.J."/>
            <person name="Barry K."/>
            <person name="Miller A.N."/>
            <person name="Grigoriev I.V."/>
            <person name="Debuchy R."/>
            <person name="Gladieux P."/>
            <person name="Thoren M.H."/>
            <person name="Johannesson H."/>
        </authorList>
    </citation>
    <scope>NUCLEOTIDE SEQUENCE</scope>
    <source>
        <strain evidence="1">CBS 955.72</strain>
    </source>
</reference>
<evidence type="ECO:0000313" key="1">
    <source>
        <dbReference type="EMBL" id="KAK3362975.1"/>
    </source>
</evidence>
<reference evidence="1" key="1">
    <citation type="journal article" date="2023" name="Mol. Phylogenet. Evol.">
        <title>Genome-scale phylogeny and comparative genomics of the fungal order Sordariales.</title>
        <authorList>
            <person name="Hensen N."/>
            <person name="Bonometti L."/>
            <person name="Westerberg I."/>
            <person name="Brannstrom I.O."/>
            <person name="Guillou S."/>
            <person name="Cros-Aarteil S."/>
            <person name="Calhoun S."/>
            <person name="Haridas S."/>
            <person name="Kuo A."/>
            <person name="Mondo S."/>
            <person name="Pangilinan J."/>
            <person name="Riley R."/>
            <person name="LaButti K."/>
            <person name="Andreopoulos B."/>
            <person name="Lipzen A."/>
            <person name="Chen C."/>
            <person name="Yan M."/>
            <person name="Daum C."/>
            <person name="Ng V."/>
            <person name="Clum A."/>
            <person name="Steindorff A."/>
            <person name="Ohm R.A."/>
            <person name="Martin F."/>
            <person name="Silar P."/>
            <person name="Natvig D.O."/>
            <person name="Lalanne C."/>
            <person name="Gautier V."/>
            <person name="Ament-Velasquez S.L."/>
            <person name="Kruys A."/>
            <person name="Hutchinson M.I."/>
            <person name="Powell A.J."/>
            <person name="Barry K."/>
            <person name="Miller A.N."/>
            <person name="Grigoriev I.V."/>
            <person name="Debuchy R."/>
            <person name="Gladieux P."/>
            <person name="Hiltunen Thoren M."/>
            <person name="Johannesson H."/>
        </authorList>
    </citation>
    <scope>NUCLEOTIDE SEQUENCE</scope>
    <source>
        <strain evidence="1">CBS 955.72</strain>
    </source>
</reference>
<comment type="caution">
    <text evidence="1">The sequence shown here is derived from an EMBL/GenBank/DDBJ whole genome shotgun (WGS) entry which is preliminary data.</text>
</comment>
<dbReference type="EMBL" id="JAUIQD010000001">
    <property type="protein sequence ID" value="KAK3362975.1"/>
    <property type="molecule type" value="Genomic_DNA"/>
</dbReference>
<proteinExistence type="predicted"/>
<keyword evidence="2" id="KW-1185">Reference proteome</keyword>
<gene>
    <name evidence="1" type="ORF">B0T25DRAFT_26160</name>
</gene>
<sequence length="112" mass="12983">MMMTCLSCRPSRQLRQVGVVILLTRSVSTIPAHKVNNFFPGAAPQWGYSAFQLRKCGERKKSERREVWRNLAREHQLRGTGYLAVNLPSVEGYKIWDWCHRLSLEMGSQGRY</sequence>
<accession>A0AAJ0HU71</accession>
<evidence type="ECO:0000313" key="2">
    <source>
        <dbReference type="Proteomes" id="UP001275084"/>
    </source>
</evidence>
<protein>
    <submittedName>
        <fullName evidence="1">Uncharacterized protein</fullName>
    </submittedName>
</protein>
<name>A0AAJ0HU71_9PEZI</name>
<organism evidence="1 2">
    <name type="scientific">Lasiosphaeria hispida</name>
    <dbReference type="NCBI Taxonomy" id="260671"/>
    <lineage>
        <taxon>Eukaryota</taxon>
        <taxon>Fungi</taxon>
        <taxon>Dikarya</taxon>
        <taxon>Ascomycota</taxon>
        <taxon>Pezizomycotina</taxon>
        <taxon>Sordariomycetes</taxon>
        <taxon>Sordariomycetidae</taxon>
        <taxon>Sordariales</taxon>
        <taxon>Lasiosphaeriaceae</taxon>
        <taxon>Lasiosphaeria</taxon>
    </lineage>
</organism>
<dbReference type="Proteomes" id="UP001275084">
    <property type="component" value="Unassembled WGS sequence"/>
</dbReference>
<dbReference type="AlphaFoldDB" id="A0AAJ0HU71"/>